<comment type="similarity">
    <text evidence="1 4">Belongs to the ribonucleoside diphosphate reductase small chain family.</text>
</comment>
<dbReference type="EMBL" id="QKZI01000008">
    <property type="protein sequence ID" value="PZX03005.1"/>
    <property type="molecule type" value="Genomic_DNA"/>
</dbReference>
<feature type="binding site" evidence="6">
    <location>
        <position position="87"/>
    </location>
    <ligand>
        <name>Fe cation</name>
        <dbReference type="ChEBI" id="CHEBI:24875"/>
        <label>1</label>
    </ligand>
</feature>
<evidence type="ECO:0000256" key="5">
    <source>
        <dbReference type="PIRSR" id="PIRSR000355-1"/>
    </source>
</evidence>
<evidence type="ECO:0000256" key="2">
    <source>
        <dbReference type="ARBA" id="ARBA00011209"/>
    </source>
</evidence>
<dbReference type="CDD" id="cd01049">
    <property type="entry name" value="RNRR2"/>
    <property type="match status" value="1"/>
</dbReference>
<dbReference type="EC" id="1.17.4.1" evidence="4"/>
<feature type="binding site" evidence="6">
    <location>
        <position position="184"/>
    </location>
    <ligand>
        <name>Fe cation</name>
        <dbReference type="ChEBI" id="CHEBI:24875"/>
        <label>2</label>
    </ligand>
</feature>
<feature type="binding site" evidence="6">
    <location>
        <position position="218"/>
    </location>
    <ligand>
        <name>Fe cation</name>
        <dbReference type="ChEBI" id="CHEBI:24875"/>
        <label>2</label>
    </ligand>
</feature>
<evidence type="ECO:0000256" key="3">
    <source>
        <dbReference type="ARBA" id="ARBA00047754"/>
    </source>
</evidence>
<feature type="binding site" evidence="6">
    <location>
        <position position="221"/>
    </location>
    <ligand>
        <name>Fe cation</name>
        <dbReference type="ChEBI" id="CHEBI:24875"/>
        <label>2</label>
    </ligand>
</feature>
<dbReference type="PIRSF" id="PIRSF000355">
    <property type="entry name" value="NrdB"/>
    <property type="match status" value="1"/>
</dbReference>
<keyword evidence="8" id="KW-1185">Reference proteome</keyword>
<feature type="binding site" evidence="6">
    <location>
        <position position="117"/>
    </location>
    <ligand>
        <name>Fe cation</name>
        <dbReference type="ChEBI" id="CHEBI:24875"/>
        <label>1</label>
    </ligand>
</feature>
<comment type="catalytic activity">
    <reaction evidence="3 4">
        <text>a 2'-deoxyribonucleoside 5'-diphosphate + [thioredoxin]-disulfide + H2O = a ribonucleoside 5'-diphosphate + [thioredoxin]-dithiol</text>
        <dbReference type="Rhea" id="RHEA:23252"/>
        <dbReference type="Rhea" id="RHEA-COMP:10698"/>
        <dbReference type="Rhea" id="RHEA-COMP:10700"/>
        <dbReference type="ChEBI" id="CHEBI:15377"/>
        <dbReference type="ChEBI" id="CHEBI:29950"/>
        <dbReference type="ChEBI" id="CHEBI:50058"/>
        <dbReference type="ChEBI" id="CHEBI:57930"/>
        <dbReference type="ChEBI" id="CHEBI:73316"/>
        <dbReference type="EC" id="1.17.4.1"/>
    </reaction>
</comment>
<evidence type="ECO:0000313" key="8">
    <source>
        <dbReference type="Proteomes" id="UP000248646"/>
    </source>
</evidence>
<proteinExistence type="inferred from homology"/>
<keyword evidence="4 6" id="KW-0408">Iron</keyword>
<dbReference type="InterPro" id="IPR000358">
    <property type="entry name" value="RNR_small_fam"/>
</dbReference>
<organism evidence="7 8">
    <name type="scientific">Psychrobacillus insolitus</name>
    <dbReference type="NCBI Taxonomy" id="1461"/>
    <lineage>
        <taxon>Bacteria</taxon>
        <taxon>Bacillati</taxon>
        <taxon>Bacillota</taxon>
        <taxon>Bacilli</taxon>
        <taxon>Bacillales</taxon>
        <taxon>Bacillaceae</taxon>
        <taxon>Psychrobacillus</taxon>
    </lineage>
</organism>
<dbReference type="UniPathway" id="UPA00326"/>
<evidence type="ECO:0000313" key="7">
    <source>
        <dbReference type="EMBL" id="PZX03005.1"/>
    </source>
</evidence>
<dbReference type="PANTHER" id="PTHR23409:SF18">
    <property type="entry name" value="RIBONUCLEOSIDE-DIPHOSPHATE REDUCTASE SUBUNIT M2"/>
    <property type="match status" value="1"/>
</dbReference>
<dbReference type="OrthoDB" id="9766544at2"/>
<comment type="subunit">
    <text evidence="2">Tetramer of two alpha and two beta subunits.</text>
</comment>
<dbReference type="RefSeq" id="WP_111440596.1">
    <property type="nucleotide sequence ID" value="NZ_QKZI01000008.1"/>
</dbReference>
<reference evidence="7 8" key="1">
    <citation type="submission" date="2018-06" db="EMBL/GenBank/DDBJ databases">
        <title>Genomic Encyclopedia of Type Strains, Phase IV (KMG-IV): sequencing the most valuable type-strain genomes for metagenomic binning, comparative biology and taxonomic classification.</title>
        <authorList>
            <person name="Goeker M."/>
        </authorList>
    </citation>
    <scope>NUCLEOTIDE SEQUENCE [LARGE SCALE GENOMIC DNA]</scope>
    <source>
        <strain evidence="7 8">DSM 5</strain>
    </source>
</reference>
<comment type="caution">
    <text evidence="7">The sequence shown here is derived from an EMBL/GenBank/DDBJ whole genome shotgun (WGS) entry which is preliminary data.</text>
</comment>
<comment type="cofactor">
    <cofactor evidence="4 6">
        <name>Fe cation</name>
        <dbReference type="ChEBI" id="CHEBI:24875"/>
    </cofactor>
    <text evidence="4 6">Binds 2 iron ions per subunit.</text>
</comment>
<sequence length="345" mass="40585">MILEKRKLMDKDAPNRSTGIVNGQSSNVLNWDDVRFNWAYPKYKKMLGNFWTPFEINMSNDIKQFPTLSNEEREAFLKIIGLLALLDSVQTDFAGKVADYLTDSSLNALMIILAQQEVIHNHSYSYILSSLVSRDEQDHVFDFWRTEPVLQKRNDFVLKGYEAFAEQPDVDSMLRSIVYDVILEGLFFYSGFSFFYHLARHQKMVGTSTMINYINRDEQLHVDLFVKIYKELLAEYPEYDTPERAHEVEEIFREAAQLEVDWAREVIGEKIDGLDVEDVEAYIYFYANVRCNQLGYDKPFPEYRKNPLKWIKAYEEVDLGKTDFFEQKSRQYVKVNVQDNGFDDL</sequence>
<name>A0A2W7ME21_9BACI</name>
<evidence type="ECO:0000256" key="1">
    <source>
        <dbReference type="ARBA" id="ARBA00009303"/>
    </source>
</evidence>
<dbReference type="AlphaFoldDB" id="A0A2W7ME21"/>
<evidence type="ECO:0000256" key="6">
    <source>
        <dbReference type="PIRSR" id="PIRSR000355-2"/>
    </source>
</evidence>
<dbReference type="NCBIfam" id="NF007184">
    <property type="entry name" value="PRK09614.1-3"/>
    <property type="match status" value="1"/>
</dbReference>
<accession>A0A2W7ME21</accession>
<feature type="binding site" evidence="6">
    <location>
        <position position="120"/>
    </location>
    <ligand>
        <name>Fe cation</name>
        <dbReference type="ChEBI" id="CHEBI:24875"/>
        <label>1</label>
    </ligand>
</feature>
<dbReference type="SUPFAM" id="SSF47240">
    <property type="entry name" value="Ferritin-like"/>
    <property type="match status" value="1"/>
</dbReference>
<keyword evidence="4" id="KW-0215">Deoxyribonucleotide synthesis</keyword>
<feature type="binding site" evidence="6">
    <location>
        <position position="117"/>
    </location>
    <ligand>
        <name>Fe cation</name>
        <dbReference type="ChEBI" id="CHEBI:24875"/>
        <label>2</label>
    </ligand>
</feature>
<dbReference type="Proteomes" id="UP000248646">
    <property type="component" value="Unassembled WGS sequence"/>
</dbReference>
<dbReference type="Pfam" id="PF00268">
    <property type="entry name" value="Ribonuc_red_sm"/>
    <property type="match status" value="1"/>
</dbReference>
<keyword evidence="4" id="KW-0560">Oxidoreductase</keyword>
<dbReference type="InterPro" id="IPR033909">
    <property type="entry name" value="RNR_small"/>
</dbReference>
<gene>
    <name evidence="7" type="ORF">C7437_108102</name>
</gene>
<keyword evidence="4 6" id="KW-0479">Metal-binding</keyword>
<dbReference type="GO" id="GO:0046872">
    <property type="term" value="F:metal ion binding"/>
    <property type="evidence" value="ECO:0007669"/>
    <property type="project" value="UniProtKB-KW"/>
</dbReference>
<dbReference type="InterPro" id="IPR012348">
    <property type="entry name" value="RNR-like"/>
</dbReference>
<dbReference type="Gene3D" id="1.10.620.20">
    <property type="entry name" value="Ribonucleotide Reductase, subunit A"/>
    <property type="match status" value="1"/>
</dbReference>
<dbReference type="GO" id="GO:0004748">
    <property type="term" value="F:ribonucleoside-diphosphate reductase activity, thioredoxin disulfide as acceptor"/>
    <property type="evidence" value="ECO:0007669"/>
    <property type="project" value="UniProtKB-EC"/>
</dbReference>
<protein>
    <recommendedName>
        <fullName evidence="4">Ribonucleoside-diphosphate reductase subunit beta</fullName>
        <ecNumber evidence="4">1.17.4.1</ecNumber>
    </recommendedName>
</protein>
<evidence type="ECO:0000256" key="4">
    <source>
        <dbReference type="PIRNR" id="PIRNR000355"/>
    </source>
</evidence>
<dbReference type="InterPro" id="IPR009078">
    <property type="entry name" value="Ferritin-like_SF"/>
</dbReference>
<dbReference type="GO" id="GO:0009263">
    <property type="term" value="P:deoxyribonucleotide biosynthetic process"/>
    <property type="evidence" value="ECO:0007669"/>
    <property type="project" value="UniProtKB-KW"/>
</dbReference>
<dbReference type="PANTHER" id="PTHR23409">
    <property type="entry name" value="RIBONUCLEOSIDE-DIPHOSPHATE REDUCTASE SMALL CHAIN"/>
    <property type="match status" value="1"/>
</dbReference>
<comment type="function">
    <text evidence="4">Provides the precursors necessary for DNA synthesis. Catalyzes the biosynthesis of deoxyribonucleotides from the corresponding ribonucleotides.</text>
</comment>
<feature type="active site" evidence="5">
    <location>
        <position position="124"/>
    </location>
</feature>